<dbReference type="SUPFAM" id="SSF81383">
    <property type="entry name" value="F-box domain"/>
    <property type="match status" value="1"/>
</dbReference>
<dbReference type="PANTHER" id="PTHR47123:SF25">
    <property type="entry name" value="F-BOX PROTEIN"/>
    <property type="match status" value="1"/>
</dbReference>
<gene>
    <name evidence="2" type="ORF">V5N11_025415</name>
</gene>
<dbReference type="SMART" id="SM00256">
    <property type="entry name" value="FBOX"/>
    <property type="match status" value="1"/>
</dbReference>
<dbReference type="Proteomes" id="UP001558713">
    <property type="component" value="Unassembled WGS sequence"/>
</dbReference>
<dbReference type="EMBL" id="JBANAX010000698">
    <property type="protein sequence ID" value="KAL1196690.1"/>
    <property type="molecule type" value="Genomic_DNA"/>
</dbReference>
<accession>A0ABD1AAD9</accession>
<evidence type="ECO:0000259" key="1">
    <source>
        <dbReference type="SMART" id="SM00256"/>
    </source>
</evidence>
<protein>
    <submittedName>
        <fullName evidence="2">F-box protein</fullName>
    </submittedName>
</protein>
<dbReference type="AlphaFoldDB" id="A0ABD1AAD9"/>
<proteinExistence type="predicted"/>
<comment type="caution">
    <text evidence="2">The sequence shown here is derived from an EMBL/GenBank/DDBJ whole genome shotgun (WGS) entry which is preliminary data.</text>
</comment>
<keyword evidence="3" id="KW-1185">Reference proteome</keyword>
<sequence length="395" mass="45364">MGEIGWSDLPEELVGLIANHLSSNIELCSIRSICKPWRSAVAPIKPFRNRFGHDLTSLSFWRRTRLSPTTFYRVTLPSSCSSKGWLIRTRQVSISKKNKLVFPLSRLLSFKGRLIKVRQVSKSQQNNFLSPLSRHLITPSEQTLDLLKFAVSEIRQSHEIENVYSYMSPRVVFLDNMVFAVGGRKNISCCKKGEEKKGWTTITRQVEELWGTNEVDFSDIILHRGHVYALDVNGVIWWISLSQLSSVQYAPSTPLEYYEIDSCNEKRLVEYCGDLCIVHRFYKIHRVKGEKIEETIGFKVYKMDDLAKWVKVSSLGDKALIVAVDSCFTVVASEYYGCLSNSIYFTEIESEEEKCRRGKKVEDLKVFKLDDESIISMTDSSNSQSCFQMFSPPFF</sequence>
<evidence type="ECO:0000313" key="2">
    <source>
        <dbReference type="EMBL" id="KAL1196690.1"/>
    </source>
</evidence>
<name>A0ABD1AAD9_CARAN</name>
<dbReference type="PANTHER" id="PTHR47123">
    <property type="entry name" value="F-BOX PROTEIN SKIP23"/>
    <property type="match status" value="1"/>
</dbReference>
<evidence type="ECO:0000313" key="3">
    <source>
        <dbReference type="Proteomes" id="UP001558713"/>
    </source>
</evidence>
<reference evidence="2 3" key="1">
    <citation type="submission" date="2024-04" db="EMBL/GenBank/DDBJ databases">
        <title>Genome assembly C_amara_ONT_v2.</title>
        <authorList>
            <person name="Yant L."/>
            <person name="Moore C."/>
            <person name="Slenker M."/>
        </authorList>
    </citation>
    <scope>NUCLEOTIDE SEQUENCE [LARGE SCALE GENOMIC DNA]</scope>
    <source>
        <tissue evidence="2">Leaf</tissue>
    </source>
</reference>
<dbReference type="InterPro" id="IPR036047">
    <property type="entry name" value="F-box-like_dom_sf"/>
</dbReference>
<organism evidence="2 3">
    <name type="scientific">Cardamine amara subsp. amara</name>
    <dbReference type="NCBI Taxonomy" id="228776"/>
    <lineage>
        <taxon>Eukaryota</taxon>
        <taxon>Viridiplantae</taxon>
        <taxon>Streptophyta</taxon>
        <taxon>Embryophyta</taxon>
        <taxon>Tracheophyta</taxon>
        <taxon>Spermatophyta</taxon>
        <taxon>Magnoliopsida</taxon>
        <taxon>eudicotyledons</taxon>
        <taxon>Gunneridae</taxon>
        <taxon>Pentapetalae</taxon>
        <taxon>rosids</taxon>
        <taxon>malvids</taxon>
        <taxon>Brassicales</taxon>
        <taxon>Brassicaceae</taxon>
        <taxon>Cardamineae</taxon>
        <taxon>Cardamine</taxon>
    </lineage>
</organism>
<dbReference type="InterPro" id="IPR005174">
    <property type="entry name" value="KIB1-4_b-propeller"/>
</dbReference>
<dbReference type="Pfam" id="PF03478">
    <property type="entry name" value="Beta-prop_KIB1-4"/>
    <property type="match status" value="1"/>
</dbReference>
<dbReference type="Pfam" id="PF00646">
    <property type="entry name" value="F-box"/>
    <property type="match status" value="1"/>
</dbReference>
<dbReference type="InterPro" id="IPR051304">
    <property type="entry name" value="SCF_F-box_domain"/>
</dbReference>
<dbReference type="InterPro" id="IPR001810">
    <property type="entry name" value="F-box_dom"/>
</dbReference>
<feature type="domain" description="F-box" evidence="1">
    <location>
        <begin position="9"/>
        <end position="50"/>
    </location>
</feature>